<reference evidence="4" key="1">
    <citation type="journal article" date="2019" name="Int. J. Syst. Evol. Microbiol.">
        <title>The Global Catalogue of Microorganisms (GCM) 10K type strain sequencing project: providing services to taxonomists for standard genome sequencing and annotation.</title>
        <authorList>
            <consortium name="The Broad Institute Genomics Platform"/>
            <consortium name="The Broad Institute Genome Sequencing Center for Infectious Disease"/>
            <person name="Wu L."/>
            <person name="Ma J."/>
        </authorList>
    </citation>
    <scope>NUCLEOTIDE SEQUENCE [LARGE SCALE GENOMIC DNA]</scope>
    <source>
        <strain evidence="4">CCM 8908</strain>
    </source>
</reference>
<feature type="domain" description="YqbQ/XkdQ" evidence="2">
    <location>
        <begin position="27"/>
        <end position="228"/>
    </location>
</feature>
<gene>
    <name evidence="3" type="ORF">ACFP1C_13915</name>
</gene>
<feature type="region of interest" description="Disordered" evidence="1">
    <location>
        <begin position="214"/>
        <end position="237"/>
    </location>
</feature>
<feature type="domain" description="YqbQ/XkdQ" evidence="2">
    <location>
        <begin position="247"/>
        <end position="349"/>
    </location>
</feature>
<dbReference type="Proteomes" id="UP001596283">
    <property type="component" value="Unassembled WGS sequence"/>
</dbReference>
<dbReference type="InterPro" id="IPR056937">
    <property type="entry name" value="YqbQ/XkdQ"/>
</dbReference>
<dbReference type="RefSeq" id="WP_125685961.1">
    <property type="nucleotide sequence ID" value="NZ_JBHSSI010000113.1"/>
</dbReference>
<feature type="compositionally biased region" description="Low complexity" evidence="1">
    <location>
        <begin position="219"/>
        <end position="236"/>
    </location>
</feature>
<dbReference type="EMBL" id="JBHSSI010000113">
    <property type="protein sequence ID" value="MFC6262017.1"/>
    <property type="molecule type" value="Genomic_DNA"/>
</dbReference>
<dbReference type="Pfam" id="PF24032">
    <property type="entry name" value="YQBQ"/>
    <property type="match status" value="2"/>
</dbReference>
<accession>A0ABW1TK95</accession>
<keyword evidence="4" id="KW-1185">Reference proteome</keyword>
<sequence length="352" mass="39436">MAVTFFQSQTPGSKTKWDLREILESDIQWVTDIDFSAGQLTFKLVEVDEGYTPKNGDNIWFNWDHDHVFKGKVFKVDYDESEVFSVTAYDSLRYFKNQDSLVLPVSTISQRFTRVAKLAGVKHKVVNNSTHKLVAEVADSKSYFDMLKASFKATRLATGHRYFLRDNYGTVELRRAPYKKLTNIIGDQSQLTGFSFSKSIDDTVNVVRVVRTDKKKKQQTSSTAKTKAKKQTAAQKKAADVANTKLTTVTAAGGSVERWGKLQVVEKAKDKANAAQMKQKAKDILKSKNKQAYTLKLTTMANLNVVAGNEAMVKVKSLKDIGLGSKYLLITKATHTFTGTTDTAEIEMKVRI</sequence>
<evidence type="ECO:0000259" key="2">
    <source>
        <dbReference type="Pfam" id="PF24032"/>
    </source>
</evidence>
<evidence type="ECO:0000256" key="1">
    <source>
        <dbReference type="SAM" id="MobiDB-lite"/>
    </source>
</evidence>
<protein>
    <recommendedName>
        <fullName evidence="2">YqbQ/XkdQ domain-containing protein</fullName>
    </recommendedName>
</protein>
<evidence type="ECO:0000313" key="4">
    <source>
        <dbReference type="Proteomes" id="UP001596283"/>
    </source>
</evidence>
<name>A0ABW1TK95_9LACO</name>
<comment type="caution">
    <text evidence="3">The sequence shown here is derived from an EMBL/GenBank/DDBJ whole genome shotgun (WGS) entry which is preliminary data.</text>
</comment>
<proteinExistence type="predicted"/>
<organism evidence="3 4">
    <name type="scientific">Levilactobacillus fujinensis</name>
    <dbReference type="NCBI Taxonomy" id="2486024"/>
    <lineage>
        <taxon>Bacteria</taxon>
        <taxon>Bacillati</taxon>
        <taxon>Bacillota</taxon>
        <taxon>Bacilli</taxon>
        <taxon>Lactobacillales</taxon>
        <taxon>Lactobacillaceae</taxon>
        <taxon>Levilactobacillus</taxon>
    </lineage>
</organism>
<evidence type="ECO:0000313" key="3">
    <source>
        <dbReference type="EMBL" id="MFC6262017.1"/>
    </source>
</evidence>